<name>A0A167T559_9AGAM</name>
<evidence type="ECO:0000313" key="2">
    <source>
        <dbReference type="EMBL" id="KZP02574.1"/>
    </source>
</evidence>
<proteinExistence type="predicted"/>
<protein>
    <recommendedName>
        <fullName evidence="4">C2H2-type domain-containing protein</fullName>
    </recommendedName>
</protein>
<sequence>MSVQGRQSPTHDMTSSPTPGFAFDGREMTLPPHSSQRISFHRSSLSGGGLLLPPSPTALRRSHSRGSISSTSYWTTPDCTDDSSASSLNERGLATPAMLAAAEKRRKNPAKYQCLHCHALFTTESSCKRHLGEKRLPCSKPGCGQLFSNDDDRKRHEMKSKKHATM</sequence>
<dbReference type="Proteomes" id="UP000076532">
    <property type="component" value="Unassembled WGS sequence"/>
</dbReference>
<reference evidence="2 3" key="1">
    <citation type="journal article" date="2016" name="Mol. Biol. Evol.">
        <title>Comparative Genomics of Early-Diverging Mushroom-Forming Fungi Provides Insights into the Origins of Lignocellulose Decay Capabilities.</title>
        <authorList>
            <person name="Nagy L.G."/>
            <person name="Riley R."/>
            <person name="Tritt A."/>
            <person name="Adam C."/>
            <person name="Daum C."/>
            <person name="Floudas D."/>
            <person name="Sun H."/>
            <person name="Yadav J.S."/>
            <person name="Pangilinan J."/>
            <person name="Larsson K.H."/>
            <person name="Matsuura K."/>
            <person name="Barry K."/>
            <person name="Labutti K."/>
            <person name="Kuo R."/>
            <person name="Ohm R.A."/>
            <person name="Bhattacharya S.S."/>
            <person name="Shirouzu T."/>
            <person name="Yoshinaga Y."/>
            <person name="Martin F.M."/>
            <person name="Grigoriev I.V."/>
            <person name="Hibbett D.S."/>
        </authorList>
    </citation>
    <scope>NUCLEOTIDE SEQUENCE [LARGE SCALE GENOMIC DNA]</scope>
    <source>
        <strain evidence="2 3">CBS 109695</strain>
    </source>
</reference>
<dbReference type="AlphaFoldDB" id="A0A167T559"/>
<gene>
    <name evidence="2" type="ORF">FIBSPDRAFT_969833</name>
</gene>
<dbReference type="EMBL" id="KV418453">
    <property type="protein sequence ID" value="KZP02574.1"/>
    <property type="molecule type" value="Genomic_DNA"/>
</dbReference>
<evidence type="ECO:0000313" key="3">
    <source>
        <dbReference type="Proteomes" id="UP000076532"/>
    </source>
</evidence>
<feature type="region of interest" description="Disordered" evidence="1">
    <location>
        <begin position="147"/>
        <end position="166"/>
    </location>
</feature>
<evidence type="ECO:0008006" key="4">
    <source>
        <dbReference type="Google" id="ProtNLM"/>
    </source>
</evidence>
<feature type="compositionally biased region" description="Polar residues" evidence="1">
    <location>
        <begin position="1"/>
        <end position="18"/>
    </location>
</feature>
<organism evidence="2 3">
    <name type="scientific">Athelia psychrophila</name>
    <dbReference type="NCBI Taxonomy" id="1759441"/>
    <lineage>
        <taxon>Eukaryota</taxon>
        <taxon>Fungi</taxon>
        <taxon>Dikarya</taxon>
        <taxon>Basidiomycota</taxon>
        <taxon>Agaricomycotina</taxon>
        <taxon>Agaricomycetes</taxon>
        <taxon>Agaricomycetidae</taxon>
        <taxon>Atheliales</taxon>
        <taxon>Atheliaceae</taxon>
        <taxon>Athelia</taxon>
    </lineage>
</organism>
<dbReference type="OrthoDB" id="427030at2759"/>
<dbReference type="Gene3D" id="3.30.160.60">
    <property type="entry name" value="Classic Zinc Finger"/>
    <property type="match status" value="1"/>
</dbReference>
<dbReference type="STRING" id="436010.A0A167T559"/>
<feature type="region of interest" description="Disordered" evidence="1">
    <location>
        <begin position="1"/>
        <end position="47"/>
    </location>
</feature>
<keyword evidence="3" id="KW-1185">Reference proteome</keyword>
<accession>A0A167T559</accession>
<evidence type="ECO:0000256" key="1">
    <source>
        <dbReference type="SAM" id="MobiDB-lite"/>
    </source>
</evidence>
<feature type="compositionally biased region" description="Basic residues" evidence="1">
    <location>
        <begin position="156"/>
        <end position="166"/>
    </location>
</feature>
<feature type="compositionally biased region" description="Polar residues" evidence="1">
    <location>
        <begin position="32"/>
        <end position="42"/>
    </location>
</feature>